<dbReference type="PANTHER" id="PTHR34223:SF60">
    <property type="entry name" value="CYTOCHROME C OXIDASE SUBUNIT 5B MITOCHONDRIAL"/>
    <property type="match status" value="1"/>
</dbReference>
<feature type="compositionally biased region" description="Acidic residues" evidence="1">
    <location>
        <begin position="278"/>
        <end position="288"/>
    </location>
</feature>
<dbReference type="Gene3D" id="3.80.10.10">
    <property type="entry name" value="Ribonuclease Inhibitor"/>
    <property type="match status" value="3"/>
</dbReference>
<dbReference type="InterPro" id="IPR055411">
    <property type="entry name" value="LRR_FXL15/At3g58940/PEG3-like"/>
</dbReference>
<evidence type="ECO:0000313" key="3">
    <source>
        <dbReference type="EMBL" id="TVU43231.1"/>
    </source>
</evidence>
<dbReference type="InterPro" id="IPR053781">
    <property type="entry name" value="F-box_AtFBL13-like"/>
</dbReference>
<dbReference type="Gene3D" id="1.20.1280.50">
    <property type="match status" value="2"/>
</dbReference>
<reference evidence="3 4" key="1">
    <citation type="journal article" date="2019" name="Sci. Rep.">
        <title>A high-quality genome of Eragrostis curvula grass provides insights into Poaceae evolution and supports new strategies to enhance forage quality.</title>
        <authorList>
            <person name="Carballo J."/>
            <person name="Santos B.A.C.M."/>
            <person name="Zappacosta D."/>
            <person name="Garbus I."/>
            <person name="Selva J.P."/>
            <person name="Gallo C.A."/>
            <person name="Diaz A."/>
            <person name="Albertini E."/>
            <person name="Caccamo M."/>
            <person name="Echenique V."/>
        </authorList>
    </citation>
    <scope>NUCLEOTIDE SEQUENCE [LARGE SCALE GENOMIC DNA]</scope>
    <source>
        <strain evidence="4">cv. Victoria</strain>
        <tissue evidence="3">Leaf</tissue>
    </source>
</reference>
<dbReference type="Gramene" id="TVU43231">
    <property type="protein sequence ID" value="TVU43231"/>
    <property type="gene ID" value="EJB05_09678"/>
</dbReference>
<name>A0A5J9W5K3_9POAL</name>
<dbReference type="Proteomes" id="UP000324897">
    <property type="component" value="Unassembled WGS sequence"/>
</dbReference>
<protein>
    <recommendedName>
        <fullName evidence="2">F-box domain-containing protein</fullName>
    </recommendedName>
</protein>
<evidence type="ECO:0000259" key="2">
    <source>
        <dbReference type="PROSITE" id="PS50181"/>
    </source>
</evidence>
<feature type="compositionally biased region" description="Basic and acidic residues" evidence="1">
    <location>
        <begin position="1167"/>
        <end position="1189"/>
    </location>
</feature>
<sequence length="1544" mass="173328">MPRKVAKRGESSGTRGEGDGLGPAADRLSDLPDELLHHVMSFIKAWEVVRTCVLSRRWRYLWASAPCIDVRFRRFCEPVEDFAKFVYRLLLAREALAPVDTLRLRSSGTNDDFDNEDVKMWIRHAIKRNARVIQLSGLRNLFVELHPMDLVSRHLKILELSYADVFDKFTSQLPSGCPYLEELELKGCLVEARGIMSAALKSLTMINCAFTPNFTIDAPNLLFVRCIAPERFVPLFKNFGSLVTGSIMLDDSLLSAYSQKYQTSGEDDDSDSVHTSDDSDESSGDYDYSDDHSDGSSADNKENYDFGSDISSDSDTYEYSDIANRFEHRQFVNRDNADDSSKCSKYLNSSGKHAIGDYRKLVGQNVLHSLSSARNLELLGHSGEAILRTEAISCPTFSNLKTLALGEWCISMGADFDILITLLQHSPNLEKLILHIDMRCQDFALECPSHEKSGNAFDGMPPKVTKRWVPVNRPGEPSRGPQEVGIRADITADRLSALPDALLHHIMSFMKAWEVVRTCVLARRWRDLWASAPCVDVRVGRYSEAPEQFAKFVYRLMLARDILAPVDTLRLRSPGEDDDYDVGDDDVSMWIRSAIKRKARVIQLNGHLHESVKLDHRDFVSCHLKILKLSYAELDDQFVRQLCSRCPSLEELDLKRCVVEAREIASASLKSLSMVKCKFTMNLSVDAPNLVSLRCIAPEKWVPLFKNFGLLITASVMLDDSLLSSEFEKYQEEDEFPQTSDEDEENDSGHFKRSGKNAAASDDSDEYMSDGYGCPDEYFDHYSNDIKDDYDYGSDINSDSDTYEYSEIANGYDYRQFGNNDAGSDSSKGSKYHGSSSKYVINDYKKLGGQNILQTLSNAQCLDLLGHSGEVILRRESMSCPTFSNLKTLALGEWCISTGADFDIIVLFLQHSPNLEKLFLQLEMDFDIQKALGRSMKPKGGSFECKYLKMVKIRCTKDDPRVHMLAQLLRAQNGWSSEAWNLMVRKFQDQFPYVQLTKDQIQDKEKDLKRDFSVLKEARKQSGVHWDEKLCMIIVEPAIWANIIESCPKASKFQRKGFPLYDELDKLYAGKTAEGKFALISLKQKEDDEVRIVQPPKAKVTRDGAVDSLAFLSGYHDDYQHDDSDDDDVKIVQPNQRCAATSSKRDKRAADRYEELSASGAKVTSTTREKGTATQRDDDVPSFSRDKGAGSKAQGGKAIQKRKTVEDVADLMGKYVEVKTKQVEEEAAKVAEFSIKSCNALLATMEELSCEERADAYEVFMDARKRESPDAKRGLIGHRRHSGLVALDHSAFVSRHLKILKLSYAQIDDNLFKQLSSRCPTLEEMDLKDCLLSGSEISSSSLKTLILVKCNMFWGLTITAPNLVLLRCLSPIGQAPSFKNLESLVSGTIVLDDYCFASDYEDFSKDEFDGTTDDDSDSEVGMKRKRRIGYGSGFGGYNDRKDYGSDIESDDDTYQYSKIANECDCDGSGYDCAGSGSRKDGNHQVYGRNSGNDSKILGGQNVLHSLSNATSLELLADAGEVHPLPSLYLCHFAVCSFIFCNIET</sequence>
<proteinExistence type="predicted"/>
<evidence type="ECO:0000313" key="4">
    <source>
        <dbReference type="Proteomes" id="UP000324897"/>
    </source>
</evidence>
<dbReference type="Pfam" id="PF00646">
    <property type="entry name" value="F-box"/>
    <property type="match status" value="2"/>
</dbReference>
<dbReference type="InterPro" id="IPR024752">
    <property type="entry name" value="Myb/SANT-like_dom"/>
</dbReference>
<feature type="region of interest" description="Disordered" evidence="1">
    <location>
        <begin position="729"/>
        <end position="767"/>
    </location>
</feature>
<dbReference type="InterPro" id="IPR001810">
    <property type="entry name" value="F-box_dom"/>
</dbReference>
<dbReference type="InterPro" id="IPR032675">
    <property type="entry name" value="LRR_dom_sf"/>
</dbReference>
<dbReference type="SMART" id="SM00256">
    <property type="entry name" value="FBOX"/>
    <property type="match status" value="2"/>
</dbReference>
<feature type="region of interest" description="Disordered" evidence="1">
    <location>
        <begin position="1"/>
        <end position="23"/>
    </location>
</feature>
<dbReference type="Pfam" id="PF12776">
    <property type="entry name" value="Myb_DNA-bind_3"/>
    <property type="match status" value="1"/>
</dbReference>
<gene>
    <name evidence="3" type="ORF">EJB05_09678</name>
</gene>
<dbReference type="EMBL" id="RWGY01000005">
    <property type="protein sequence ID" value="TVU43231.1"/>
    <property type="molecule type" value="Genomic_DNA"/>
</dbReference>
<dbReference type="SUPFAM" id="SSF52058">
    <property type="entry name" value="L domain-like"/>
    <property type="match status" value="1"/>
</dbReference>
<dbReference type="PROSITE" id="PS50181">
    <property type="entry name" value="FBOX"/>
    <property type="match status" value="2"/>
</dbReference>
<dbReference type="Pfam" id="PF24758">
    <property type="entry name" value="LRR_At5g56370"/>
    <property type="match status" value="1"/>
</dbReference>
<dbReference type="PANTHER" id="PTHR34223">
    <property type="entry name" value="OS11G0201299 PROTEIN"/>
    <property type="match status" value="1"/>
</dbReference>
<dbReference type="InterPro" id="IPR036047">
    <property type="entry name" value="F-box-like_dom_sf"/>
</dbReference>
<feature type="region of interest" description="Disordered" evidence="1">
    <location>
        <begin position="261"/>
        <end position="309"/>
    </location>
</feature>
<feature type="domain" description="F-box" evidence="2">
    <location>
        <begin position="25"/>
        <end position="75"/>
    </location>
</feature>
<feature type="region of interest" description="Disordered" evidence="1">
    <location>
        <begin position="1138"/>
        <end position="1202"/>
    </location>
</feature>
<feature type="domain" description="F-box" evidence="2">
    <location>
        <begin position="492"/>
        <end position="528"/>
    </location>
</feature>
<dbReference type="SUPFAM" id="SSF81383">
    <property type="entry name" value="F-box domain"/>
    <property type="match status" value="2"/>
</dbReference>
<dbReference type="InterPro" id="IPR053197">
    <property type="entry name" value="F-box_SCFL_complex_component"/>
</dbReference>
<accession>A0A5J9W5K3</accession>
<feature type="compositionally biased region" description="Basic and acidic residues" evidence="1">
    <location>
        <begin position="289"/>
        <end position="304"/>
    </location>
</feature>
<evidence type="ECO:0000256" key="1">
    <source>
        <dbReference type="SAM" id="MobiDB-lite"/>
    </source>
</evidence>
<dbReference type="CDD" id="cd22160">
    <property type="entry name" value="F-box_AtFBL13-like"/>
    <property type="match status" value="2"/>
</dbReference>
<feature type="compositionally biased region" description="Acidic residues" evidence="1">
    <location>
        <begin position="731"/>
        <end position="746"/>
    </location>
</feature>
<dbReference type="OrthoDB" id="612216at2759"/>
<organism evidence="3 4">
    <name type="scientific">Eragrostis curvula</name>
    <name type="common">weeping love grass</name>
    <dbReference type="NCBI Taxonomy" id="38414"/>
    <lineage>
        <taxon>Eukaryota</taxon>
        <taxon>Viridiplantae</taxon>
        <taxon>Streptophyta</taxon>
        <taxon>Embryophyta</taxon>
        <taxon>Tracheophyta</taxon>
        <taxon>Spermatophyta</taxon>
        <taxon>Magnoliopsida</taxon>
        <taxon>Liliopsida</taxon>
        <taxon>Poales</taxon>
        <taxon>Poaceae</taxon>
        <taxon>PACMAD clade</taxon>
        <taxon>Chloridoideae</taxon>
        <taxon>Eragrostideae</taxon>
        <taxon>Eragrostidinae</taxon>
        <taxon>Eragrostis</taxon>
    </lineage>
</organism>
<keyword evidence="4" id="KW-1185">Reference proteome</keyword>
<comment type="caution">
    <text evidence="3">The sequence shown here is derived from an EMBL/GenBank/DDBJ whole genome shotgun (WGS) entry which is preliminary data.</text>
</comment>
<dbReference type="SUPFAM" id="SSF52047">
    <property type="entry name" value="RNI-like"/>
    <property type="match status" value="1"/>
</dbReference>